<dbReference type="PANTHER" id="PTHR22603">
    <property type="entry name" value="CHOLINE/ETHANOALAMINE KINASE"/>
    <property type="match status" value="1"/>
</dbReference>
<dbReference type="CDD" id="cd05157">
    <property type="entry name" value="ETNK_euk"/>
    <property type="match status" value="1"/>
</dbReference>
<dbReference type="GO" id="GO:0006646">
    <property type="term" value="P:phosphatidylethanolamine biosynthetic process"/>
    <property type="evidence" value="ECO:0007669"/>
    <property type="project" value="TreeGrafter"/>
</dbReference>
<reference evidence="2 3" key="1">
    <citation type="submission" date="2019-12" db="EMBL/GenBank/DDBJ databases">
        <authorList>
            <person name="Floudas D."/>
            <person name="Bentzer J."/>
            <person name="Ahren D."/>
            <person name="Johansson T."/>
            <person name="Persson P."/>
            <person name="Tunlid A."/>
        </authorList>
    </citation>
    <scope>NUCLEOTIDE SEQUENCE [LARGE SCALE GENOMIC DNA]</scope>
    <source>
        <strain evidence="2 3">CBS 102.39</strain>
    </source>
</reference>
<organism evidence="2 3">
    <name type="scientific">Agrocybe pediades</name>
    <dbReference type="NCBI Taxonomy" id="84607"/>
    <lineage>
        <taxon>Eukaryota</taxon>
        <taxon>Fungi</taxon>
        <taxon>Dikarya</taxon>
        <taxon>Basidiomycota</taxon>
        <taxon>Agaricomycotina</taxon>
        <taxon>Agaricomycetes</taxon>
        <taxon>Agaricomycetidae</taxon>
        <taxon>Agaricales</taxon>
        <taxon>Agaricineae</taxon>
        <taxon>Strophariaceae</taxon>
        <taxon>Agrocybe</taxon>
    </lineage>
</organism>
<sequence length="444" mass="49802">MTPVLSPGLSSTSSLTSPTLSRAASSVQTLAELIVSASSTSLVEVPAQVVREEGLRHAKLKLDARHYKKPSFRLQLLEVLRKLHVRGWSTAQIPPDDIVIQKVSGALTNAVFFVSCPTVPGTRTLLLRVYGPSSGSLISRPKELHILHILSSKYKIGPRVYGTFDNGRIEEYFDSTTLTSADIRDPQISRWVGARMAELHSVDIAAVYGAQSFPQNEKNGGFEIAANVESWLPPAQAVLNMPNVPEELVHEFDLPRFKEEWNRFLTWVLKRPQTFGTRRVFAHNDAQYGNLLRLKDDSEGVDEHRQIIVVDFEYAAPNPAAYDIGNHFHEWSANYHCPTPHLLDPARYPTLEERRNFYASYIRHAATISEDPVLEEQDMHDLMDQLDKDVLVWGAASHAGWAIWGIVQARDDVEAGVTEPEFDYFGYAKGRMASFRKDLQGLGI</sequence>
<keyword evidence="3" id="KW-1185">Reference proteome</keyword>
<dbReference type="Proteomes" id="UP000521872">
    <property type="component" value="Unassembled WGS sequence"/>
</dbReference>
<proteinExistence type="inferred from homology"/>
<accession>A0A8H4R5B8</accession>
<evidence type="ECO:0000256" key="1">
    <source>
        <dbReference type="ARBA" id="ARBA00038211"/>
    </source>
</evidence>
<dbReference type="Gene3D" id="3.30.200.20">
    <property type="entry name" value="Phosphorylase Kinase, domain 1"/>
    <property type="match status" value="1"/>
</dbReference>
<dbReference type="Pfam" id="PF01633">
    <property type="entry name" value="Choline_kinase"/>
    <property type="match status" value="1"/>
</dbReference>
<name>A0A8H4R5B8_9AGAR</name>
<dbReference type="InterPro" id="IPR011009">
    <property type="entry name" value="Kinase-like_dom_sf"/>
</dbReference>
<dbReference type="EMBL" id="JAACJL010000001">
    <property type="protein sequence ID" value="KAF4623552.1"/>
    <property type="molecule type" value="Genomic_DNA"/>
</dbReference>
<dbReference type="Gene3D" id="3.90.1200.10">
    <property type="match status" value="1"/>
</dbReference>
<dbReference type="GO" id="GO:0005737">
    <property type="term" value="C:cytoplasm"/>
    <property type="evidence" value="ECO:0007669"/>
    <property type="project" value="TreeGrafter"/>
</dbReference>
<dbReference type="AlphaFoldDB" id="A0A8H4R5B8"/>
<dbReference type="GO" id="GO:0004305">
    <property type="term" value="F:ethanolamine kinase activity"/>
    <property type="evidence" value="ECO:0007669"/>
    <property type="project" value="TreeGrafter"/>
</dbReference>
<comment type="similarity">
    <text evidence="1">Belongs to the choline/ethanolamine kinase family.</text>
</comment>
<evidence type="ECO:0000313" key="3">
    <source>
        <dbReference type="Proteomes" id="UP000521872"/>
    </source>
</evidence>
<dbReference type="PANTHER" id="PTHR22603:SF93">
    <property type="entry name" value="RE24176P"/>
    <property type="match status" value="1"/>
</dbReference>
<dbReference type="GO" id="GO:0004103">
    <property type="term" value="F:choline kinase activity"/>
    <property type="evidence" value="ECO:0007669"/>
    <property type="project" value="TreeGrafter"/>
</dbReference>
<evidence type="ECO:0008006" key="4">
    <source>
        <dbReference type="Google" id="ProtNLM"/>
    </source>
</evidence>
<dbReference type="SUPFAM" id="SSF56112">
    <property type="entry name" value="Protein kinase-like (PK-like)"/>
    <property type="match status" value="1"/>
</dbReference>
<gene>
    <name evidence="2" type="ORF">D9613_001660</name>
</gene>
<evidence type="ECO:0000313" key="2">
    <source>
        <dbReference type="EMBL" id="KAF4623552.1"/>
    </source>
</evidence>
<protein>
    <recommendedName>
        <fullName evidence="4">Kinase-like protein</fullName>
    </recommendedName>
</protein>
<comment type="caution">
    <text evidence="2">The sequence shown here is derived from an EMBL/GenBank/DDBJ whole genome shotgun (WGS) entry which is preliminary data.</text>
</comment>